<name>X6M0N4_RETFI</name>
<protein>
    <submittedName>
        <fullName evidence="2">Uncharacterized protein</fullName>
    </submittedName>
</protein>
<dbReference type="InterPro" id="IPR002110">
    <property type="entry name" value="Ankyrin_rpt"/>
</dbReference>
<evidence type="ECO:0000313" key="2">
    <source>
        <dbReference type="EMBL" id="ETO07733.1"/>
    </source>
</evidence>
<evidence type="ECO:0000256" key="1">
    <source>
        <dbReference type="PROSITE-ProRule" id="PRU00023"/>
    </source>
</evidence>
<evidence type="ECO:0000313" key="3">
    <source>
        <dbReference type="Proteomes" id="UP000023152"/>
    </source>
</evidence>
<feature type="repeat" description="ANK" evidence="1">
    <location>
        <begin position="1007"/>
        <end position="1039"/>
    </location>
</feature>
<dbReference type="SMART" id="SM00248">
    <property type="entry name" value="ANK"/>
    <property type="match status" value="3"/>
</dbReference>
<dbReference type="PROSITE" id="PS50297">
    <property type="entry name" value="ANK_REP_REGION"/>
    <property type="match status" value="1"/>
</dbReference>
<dbReference type="Gene3D" id="1.25.10.10">
    <property type="entry name" value="Leucine-rich Repeat Variant"/>
    <property type="match status" value="3"/>
</dbReference>
<dbReference type="Gene3D" id="1.25.40.20">
    <property type="entry name" value="Ankyrin repeat-containing domain"/>
    <property type="match status" value="1"/>
</dbReference>
<accession>X6M0N4</accession>
<dbReference type="Proteomes" id="UP000023152">
    <property type="component" value="Unassembled WGS sequence"/>
</dbReference>
<keyword evidence="3" id="KW-1185">Reference proteome</keyword>
<dbReference type="Pfam" id="PF12796">
    <property type="entry name" value="Ank_2"/>
    <property type="match status" value="1"/>
</dbReference>
<dbReference type="EMBL" id="ASPP01025812">
    <property type="protein sequence ID" value="ETO07733.1"/>
    <property type="molecule type" value="Genomic_DNA"/>
</dbReference>
<proteinExistence type="predicted"/>
<keyword evidence="1" id="KW-0040">ANK repeat</keyword>
<dbReference type="InterPro" id="IPR011989">
    <property type="entry name" value="ARM-like"/>
</dbReference>
<organism evidence="2 3">
    <name type="scientific">Reticulomyxa filosa</name>
    <dbReference type="NCBI Taxonomy" id="46433"/>
    <lineage>
        <taxon>Eukaryota</taxon>
        <taxon>Sar</taxon>
        <taxon>Rhizaria</taxon>
        <taxon>Retaria</taxon>
        <taxon>Foraminifera</taxon>
        <taxon>Monothalamids</taxon>
        <taxon>Reticulomyxidae</taxon>
        <taxon>Reticulomyxa</taxon>
    </lineage>
</organism>
<dbReference type="PROSITE" id="PS50088">
    <property type="entry name" value="ANK_REPEAT"/>
    <property type="match status" value="1"/>
</dbReference>
<dbReference type="SUPFAM" id="SSF48403">
    <property type="entry name" value="Ankyrin repeat"/>
    <property type="match status" value="1"/>
</dbReference>
<reference evidence="2 3" key="1">
    <citation type="journal article" date="2013" name="Curr. Biol.">
        <title>The Genome of the Foraminiferan Reticulomyxa filosa.</title>
        <authorList>
            <person name="Glockner G."/>
            <person name="Hulsmann N."/>
            <person name="Schleicher M."/>
            <person name="Noegel A.A."/>
            <person name="Eichinger L."/>
            <person name="Gallinger C."/>
            <person name="Pawlowski J."/>
            <person name="Sierra R."/>
            <person name="Euteneuer U."/>
            <person name="Pillet L."/>
            <person name="Moustafa A."/>
            <person name="Platzer M."/>
            <person name="Groth M."/>
            <person name="Szafranski K."/>
            <person name="Schliwa M."/>
        </authorList>
    </citation>
    <scope>NUCLEOTIDE SEQUENCE [LARGE SCALE GENOMIC DNA]</scope>
</reference>
<dbReference type="InterPro" id="IPR036770">
    <property type="entry name" value="Ankyrin_rpt-contain_sf"/>
</dbReference>
<gene>
    <name evidence="2" type="ORF">RFI_29658</name>
</gene>
<dbReference type="SUPFAM" id="SSF48371">
    <property type="entry name" value="ARM repeat"/>
    <property type="match status" value="2"/>
</dbReference>
<sequence length="1455" mass="170003">MIPFMAGILYDNIESKKDSSGSGLLYFWKLLHSPSLSQLSYIHRMIFHMRCLDVCKADTESPFLSSQLQNCHKNLIDSFKSFLIAWINIDRFKNGNEYRIVDRSFHKAIVRNIPNLSNILVHPDIYLCIIGQLGVSQTSETKKRWSRLYPKCGVILVDILEAIALKVSETQINRVIEVLLDGLHNGDEYVHKKCAKLIEEISWKMNKKQLKDNLKCLMDIFNKNIPLCAVCTNTLKIIVKKLNKKRVDITDILLDGFQSQNIDLHEECAKLIKIISLNMNKKQLDDAFRDLINMFINKKISYCNACANTIRTIVVKLNKKQMDNALKYIVLGFNTKDIDVFKLCAIVLKTIVMKLNKKQLEYICKCLLDSLEDGNEFFRQSSANLLEKISMKLNKKQPNNTFHFMIDGLQDKRKVIRHYCVRLIETLLKKWKPVQADVVFEHLMNKLINNKDKGGHWLYKASYTKILVQLNEIHLDTAFKYLIKGLKRKKQRIHKLCIDLLIALLMKWNQTQLDNFVMYLLKNGSKYKNDVRYLCAQTIQKLKLNEKQLSADVFNYLVNGLKKDPSKNVQYSCAESIGRVSVKLNNKQLNTAWECLINKLNNKNEDIVAMKLSKQQLSGTLKCLMNGVNDGNENGFVQKYCAYSLERKNNLIILSIICSMNSKNEEKDIRFYCADIIEAISSKLSKRQIENTFKILIDNLNTKNRDVRISSAKGLKVIALRLNKGQLDNLFHCLKSEFKDKDSEMRFLYADILRKLVPNSNDQLDDLLECLQYGLEDEYDQVRYFCENILQTISTKVREQQLTIVCKFLIDGFNHFYKNIGDLCIKVLGTIVMKLDDEQLCLLLNSFLKEFKNISVRQRDKVNSVLSKISDDMWRRVTITALKENTKIKMGEKNIEMEFLAFGLLLYNPRMQFDHNDNNDNIINSEAFNELKRCYDKKFRECGFLIQQKWSDYDTLQIKLQLQHSNNYLHKDRYTSIHEAAKLGNVSQLNSALEYHHIDINDICNEHGQTPLHVAIHNKHWDTARYCIEQGAWIDVSEGYLDADTAQTPCGYISELIEEIEEEKNIKENKKEYSEMIKLCKLILKKRTIFPMKQIEYATDYVKDKLIDEDGVSKVIDADSYQTLLIEGASFLLGMNQKELKEMLINDNLFYWAIGRNVKSIEPENLNPRRFDSGWHVTKFLRYRIFLLFEICVRLKRDGKYHIELPKNTTFEKVYEKGLKELQVQLTTYWDYITGVRIHNKCPDLLDDWSSNVVDRLVNLKPISSKSECCEMSLVVGHKGHTIYLSLCKTFNYILVRIDNRWMKTVPSNTHPKKTIQTNNKRCKEIQPYVVAYFPCNSENINKNKKWLKNYIKYAFAWRNEESNKSMEHLYSDIQSLCNTPREGDLPSIVKNWPYLSVQTDAQNCYMRGHNVGYRIRLNDIIYEWFRDQECKSFAFKRSHHNVGINKAQTNQRAQ</sequence>
<comment type="caution">
    <text evidence="2">The sequence shown here is derived from an EMBL/GenBank/DDBJ whole genome shotgun (WGS) entry which is preliminary data.</text>
</comment>
<dbReference type="InterPro" id="IPR016024">
    <property type="entry name" value="ARM-type_fold"/>
</dbReference>